<feature type="transmembrane region" description="Helical" evidence="6">
    <location>
        <begin position="1065"/>
        <end position="1090"/>
    </location>
</feature>
<feature type="compositionally biased region" description="Polar residues" evidence="5">
    <location>
        <begin position="246"/>
        <end position="255"/>
    </location>
</feature>
<evidence type="ECO:0000256" key="2">
    <source>
        <dbReference type="ARBA" id="ARBA00022692"/>
    </source>
</evidence>
<reference evidence="7 8" key="1">
    <citation type="journal article" date="2016" name="Sci. Rep.">
        <title>Draft genome sequencing and secretome analysis of fungal phytopathogen Ascochyta rabiei provides insight into the necrotrophic effector repertoire.</title>
        <authorList>
            <person name="Verma S."/>
            <person name="Gazara R.K."/>
            <person name="Nizam S."/>
            <person name="Parween S."/>
            <person name="Chattopadhyay D."/>
            <person name="Verma P.K."/>
        </authorList>
    </citation>
    <scope>NUCLEOTIDE SEQUENCE [LARGE SCALE GENOMIC DNA]</scope>
    <source>
        <strain evidence="7 8">ArDII</strain>
    </source>
</reference>
<evidence type="ECO:0000256" key="3">
    <source>
        <dbReference type="ARBA" id="ARBA00022989"/>
    </source>
</evidence>
<dbReference type="Proteomes" id="UP000076837">
    <property type="component" value="Unassembled WGS sequence"/>
</dbReference>
<feature type="compositionally biased region" description="Polar residues" evidence="5">
    <location>
        <begin position="919"/>
        <end position="931"/>
    </location>
</feature>
<feature type="region of interest" description="Disordered" evidence="5">
    <location>
        <begin position="803"/>
        <end position="838"/>
    </location>
</feature>
<keyword evidence="8" id="KW-1185">Reference proteome</keyword>
<comment type="caution">
    <text evidence="7">The sequence shown here is derived from an EMBL/GenBank/DDBJ whole genome shotgun (WGS) entry which is preliminary data.</text>
</comment>
<feature type="transmembrane region" description="Helical" evidence="6">
    <location>
        <begin position="1200"/>
        <end position="1217"/>
    </location>
</feature>
<feature type="compositionally biased region" description="Acidic residues" evidence="5">
    <location>
        <begin position="436"/>
        <end position="451"/>
    </location>
</feature>
<feature type="transmembrane region" description="Helical" evidence="6">
    <location>
        <begin position="1238"/>
        <end position="1258"/>
    </location>
</feature>
<feature type="compositionally biased region" description="Basic and acidic residues" evidence="5">
    <location>
        <begin position="216"/>
        <end position="229"/>
    </location>
</feature>
<feature type="compositionally biased region" description="Basic and acidic residues" evidence="5">
    <location>
        <begin position="160"/>
        <end position="169"/>
    </location>
</feature>
<feature type="transmembrane region" description="Helical" evidence="6">
    <location>
        <begin position="1040"/>
        <end position="1059"/>
    </location>
</feature>
<evidence type="ECO:0000256" key="4">
    <source>
        <dbReference type="ARBA" id="ARBA00023136"/>
    </source>
</evidence>
<feature type="region of interest" description="Disordered" evidence="5">
    <location>
        <begin position="868"/>
        <end position="931"/>
    </location>
</feature>
<evidence type="ECO:0000256" key="1">
    <source>
        <dbReference type="ARBA" id="ARBA00004141"/>
    </source>
</evidence>
<dbReference type="PANTHER" id="PTHR12570:SF85">
    <property type="entry name" value="DUF803 DOMAIN MEMBRANE PROTEIN (AFU_ORTHOLOGUE AFUA_1G15880)"/>
    <property type="match status" value="1"/>
</dbReference>
<feature type="compositionally biased region" description="Acidic residues" evidence="5">
    <location>
        <begin position="822"/>
        <end position="831"/>
    </location>
</feature>
<dbReference type="InterPro" id="IPR018822">
    <property type="entry name" value="UPF0646"/>
</dbReference>
<organism evidence="7 8">
    <name type="scientific">Didymella rabiei</name>
    <name type="common">Chickpea ascochyta blight fungus</name>
    <name type="synonym">Mycosphaerella rabiei</name>
    <dbReference type="NCBI Taxonomy" id="5454"/>
    <lineage>
        <taxon>Eukaryota</taxon>
        <taxon>Fungi</taxon>
        <taxon>Dikarya</taxon>
        <taxon>Ascomycota</taxon>
        <taxon>Pezizomycotina</taxon>
        <taxon>Dothideomycetes</taxon>
        <taxon>Pleosporomycetidae</taxon>
        <taxon>Pleosporales</taxon>
        <taxon>Pleosporineae</taxon>
        <taxon>Didymellaceae</taxon>
        <taxon>Ascochyta</taxon>
    </lineage>
</organism>
<dbReference type="EMBL" id="JYNV01000154">
    <property type="protein sequence ID" value="KZM24718.1"/>
    <property type="molecule type" value="Genomic_DNA"/>
</dbReference>
<keyword evidence="4 6" id="KW-0472">Membrane</keyword>
<dbReference type="InterPro" id="IPR037185">
    <property type="entry name" value="EmrE-like"/>
</dbReference>
<protein>
    <submittedName>
        <fullName evidence="7">Magnesium ion transmembrane transporter</fullName>
    </submittedName>
</protein>
<feature type="transmembrane region" description="Helical" evidence="6">
    <location>
        <begin position="1097"/>
        <end position="1118"/>
    </location>
</feature>
<feature type="region of interest" description="Disordered" evidence="5">
    <location>
        <begin position="424"/>
        <end position="650"/>
    </location>
</feature>
<evidence type="ECO:0000313" key="8">
    <source>
        <dbReference type="Proteomes" id="UP000076837"/>
    </source>
</evidence>
<feature type="compositionally biased region" description="Basic and acidic residues" evidence="5">
    <location>
        <begin position="259"/>
        <end position="269"/>
    </location>
</feature>
<feature type="compositionally biased region" description="Acidic residues" evidence="5">
    <location>
        <begin position="495"/>
        <end position="507"/>
    </location>
</feature>
<dbReference type="GO" id="GO:0016020">
    <property type="term" value="C:membrane"/>
    <property type="evidence" value="ECO:0007669"/>
    <property type="project" value="UniProtKB-SubCell"/>
</dbReference>
<feature type="compositionally biased region" description="Basic and acidic residues" evidence="5">
    <location>
        <begin position="1372"/>
        <end position="1385"/>
    </location>
</feature>
<evidence type="ECO:0000256" key="6">
    <source>
        <dbReference type="SAM" id="Phobius"/>
    </source>
</evidence>
<feature type="compositionally biased region" description="Polar residues" evidence="5">
    <location>
        <begin position="890"/>
        <end position="901"/>
    </location>
</feature>
<keyword evidence="3 6" id="KW-1133">Transmembrane helix</keyword>
<dbReference type="GO" id="GO:0015095">
    <property type="term" value="F:magnesium ion transmembrane transporter activity"/>
    <property type="evidence" value="ECO:0007669"/>
    <property type="project" value="InterPro"/>
</dbReference>
<feature type="transmembrane region" description="Helical" evidence="6">
    <location>
        <begin position="1138"/>
        <end position="1154"/>
    </location>
</feature>
<feature type="region of interest" description="Disordered" evidence="5">
    <location>
        <begin position="1362"/>
        <end position="1414"/>
    </location>
</feature>
<feature type="compositionally biased region" description="Acidic residues" evidence="5">
    <location>
        <begin position="474"/>
        <end position="487"/>
    </location>
</feature>
<gene>
    <name evidence="7" type="ORF">ST47_g4183</name>
</gene>
<feature type="transmembrane region" description="Helical" evidence="6">
    <location>
        <begin position="1166"/>
        <end position="1188"/>
    </location>
</feature>
<feature type="compositionally biased region" description="Polar residues" evidence="5">
    <location>
        <begin position="201"/>
        <end position="213"/>
    </location>
</feature>
<feature type="compositionally biased region" description="Polar residues" evidence="5">
    <location>
        <begin position="520"/>
        <end position="535"/>
    </location>
</feature>
<comment type="subcellular location">
    <subcellularLocation>
        <location evidence="1">Membrane</location>
        <topology evidence="1">Multi-pass membrane protein</topology>
    </subcellularLocation>
</comment>
<name>A0A163G766_DIDRA</name>
<feature type="region of interest" description="Disordered" evidence="5">
    <location>
        <begin position="158"/>
        <end position="273"/>
    </location>
</feature>
<dbReference type="SUPFAM" id="SSF103481">
    <property type="entry name" value="Multidrug resistance efflux transporter EmrE"/>
    <property type="match status" value="1"/>
</dbReference>
<dbReference type="InterPro" id="IPR008521">
    <property type="entry name" value="Mg_trans_NIPA"/>
</dbReference>
<evidence type="ECO:0000313" key="7">
    <source>
        <dbReference type="EMBL" id="KZM24718.1"/>
    </source>
</evidence>
<dbReference type="Pfam" id="PF05653">
    <property type="entry name" value="Mg_trans_NIPA"/>
    <property type="match status" value="1"/>
</dbReference>
<feature type="transmembrane region" description="Helical" evidence="6">
    <location>
        <begin position="1264"/>
        <end position="1283"/>
    </location>
</feature>
<feature type="compositionally biased region" description="Low complexity" evidence="5">
    <location>
        <begin position="592"/>
        <end position="606"/>
    </location>
</feature>
<evidence type="ECO:0000256" key="5">
    <source>
        <dbReference type="SAM" id="MobiDB-lite"/>
    </source>
</evidence>
<keyword evidence="2 6" id="KW-0812">Transmembrane</keyword>
<dbReference type="PANTHER" id="PTHR12570">
    <property type="match status" value="1"/>
</dbReference>
<sequence length="1414" mass="154936">MTTTAQALPSLEVSAPDADMDVLSDTGFDFDDGDIDLDLDTAPSVHDEDISLNDAATDGGIDIQEPLADQDDFMADHGDLIDEDGVYTGDDATAAASRPSDNGTVIFEADMLAPPDEDLIDYSDDEALQPVKMQSPSVHEADEDVQVSYETETVAVTPHVHQEDVHVYEEEQPLSTEASHEEAQSQQDDIVETHAQRGKSHSVSPEHQPQSDAEPQFERNDEEQVHADDDGGVQLPAEEASHSDGETPSGQQENAHYNAADEDKSKHPNDQQIELRPVTVNYAGNELWLFKQHDLDESGDFLLEDLSAAKSSISNLFQACRSALGDDVSNEHEIGFRFDHLHNLELYEDNTACVAVSLERLVDLYHTLQTQDGVEDPECFYVTLQFRPRFATLLADVAQYAEQGSGYSALDAAVAAGDTHFSNVFSGASTEHDRVEWDDEENEEENDDEDASSPASLHSNVPHDAGVGEPVEQQFEDAQDEERDEEEHDSHGDAEQDQGVDLAEDLQQDSVTQDEESRVVQETANIDTSESSALHESTEQAEVVQEAEDEAVAERQVSEPRDERTPDQIAHDKQEAEDFVDYSDDEDDQEAESVPVHEPSPSSSTVQGDESIETQESGIAYEHDRDDDENTAETGFNEHDDDATLLTQTQYGDDANHYAFQDHAETYNEGTYDRGDPFQDFQADGTVGDAFGADNTFNGDTNHEFADYNFQILEGEVDLDFEEQTLDDANNGRHFDGTFTADEKATSADTFLDLDNPPEWAIDADPASNLPGEDAVLVHDDDSTHEDESGEADQSTAADLAPVLSSEHKPSSPQGQKRSIDEVGDGFDDAPDSTAHHVATQSSSAEFCWILLSCTSHGSALTTRSDIVTPQHHDATTSRHTTPQHHDTTTSRQHNITTPQHHTSRHHNITSPQHHDTTTSHITTPQHHVTTTRNPRNLAIDNHHHHHTTTTTTPTPLPARSVRAAQSQTSRGAFERTHLLHSTFTSARLGDSRATTSWWKTSLCLAVSSSLAIGASFVITKKGLNASMEKHGFDGDGYSYLRNSTWWAGIITMVLGEIFNFAAYAFAPAILVTPLGALSVLIGAVLGSYFLDEQLGLLGKIGCAICLIGSVIIVLHAPPDKEVSSVDEILNLALQPGFLIYCLFVAIFSIFMIYKIAPKHGRKNPLIYLSICSTTGSVSIMFIKAFGIALKMTFAGNNQFTHPSTYVFVIMIVGCILTQMNYFNKALSQFSTNIVNPLYYVTFTTCTLIASCLLFQGFNTTSVVNTISLLCGFLIIFSGVYLLNLSRDDPNGISNSGNTLSDGIPSDAISGFPTRRSMQARRSQELYLQSNVNGSFSGRRSVGGEGAGLMHDYDVENQFELGDLADSDDEDGKGKRASYDEEGRLGGRASSGSNMRSLRVQRENVQPKRTLSPR</sequence>
<accession>A0A163G766</accession>
<proteinExistence type="predicted"/>
<feature type="compositionally biased region" description="Basic and acidic residues" evidence="5">
    <location>
        <begin position="552"/>
        <end position="576"/>
    </location>
</feature>
<feature type="transmembrane region" description="Helical" evidence="6">
    <location>
        <begin position="998"/>
        <end position="1019"/>
    </location>
</feature>
<feature type="region of interest" description="Disordered" evidence="5">
    <location>
        <begin position="756"/>
        <end position="775"/>
    </location>
</feature>
<feature type="compositionally biased region" description="Acidic residues" evidence="5">
    <location>
        <begin position="577"/>
        <end position="591"/>
    </location>
</feature>
<dbReference type="Pfam" id="PF10336">
    <property type="entry name" value="DUF2420"/>
    <property type="match status" value="1"/>
</dbReference>